<accession>A0A179EZP4</accession>
<protein>
    <submittedName>
        <fullName evidence="2">Uncharacterized protein</fullName>
    </submittedName>
</protein>
<dbReference type="KEGG" id="pchm:VFPPC_16938"/>
<organism evidence="2 3">
    <name type="scientific">Pochonia chlamydosporia 170</name>
    <dbReference type="NCBI Taxonomy" id="1380566"/>
    <lineage>
        <taxon>Eukaryota</taxon>
        <taxon>Fungi</taxon>
        <taxon>Dikarya</taxon>
        <taxon>Ascomycota</taxon>
        <taxon>Pezizomycotina</taxon>
        <taxon>Sordariomycetes</taxon>
        <taxon>Hypocreomycetidae</taxon>
        <taxon>Hypocreales</taxon>
        <taxon>Clavicipitaceae</taxon>
        <taxon>Pochonia</taxon>
    </lineage>
</organism>
<reference evidence="2 3" key="1">
    <citation type="journal article" date="2016" name="PLoS Pathog.">
        <title>Biosynthesis of antibiotic leucinostatins in bio-control fungus Purpureocillium lilacinum and their inhibition on phytophthora revealed by genome mining.</title>
        <authorList>
            <person name="Wang G."/>
            <person name="Liu Z."/>
            <person name="Lin R."/>
            <person name="Li E."/>
            <person name="Mao Z."/>
            <person name="Ling J."/>
            <person name="Yang Y."/>
            <person name="Yin W.B."/>
            <person name="Xie B."/>
        </authorList>
    </citation>
    <scope>NUCLEOTIDE SEQUENCE [LARGE SCALE GENOMIC DNA]</scope>
    <source>
        <strain evidence="2">170</strain>
    </source>
</reference>
<keyword evidence="3" id="KW-1185">Reference proteome</keyword>
<dbReference type="EMBL" id="LSBJ02000014">
    <property type="protein sequence ID" value="OAQ58664.1"/>
    <property type="molecule type" value="Genomic_DNA"/>
</dbReference>
<feature type="region of interest" description="Disordered" evidence="1">
    <location>
        <begin position="1"/>
        <end position="20"/>
    </location>
</feature>
<dbReference type="Proteomes" id="UP000078397">
    <property type="component" value="Unassembled WGS sequence"/>
</dbReference>
<dbReference type="RefSeq" id="XP_018136783.1">
    <property type="nucleotide sequence ID" value="XM_018294690.1"/>
</dbReference>
<gene>
    <name evidence="2" type="ORF">VFPPC_16938</name>
</gene>
<dbReference type="GeneID" id="28858684"/>
<evidence type="ECO:0000256" key="1">
    <source>
        <dbReference type="SAM" id="MobiDB-lite"/>
    </source>
</evidence>
<evidence type="ECO:0000313" key="2">
    <source>
        <dbReference type="EMBL" id="OAQ58664.1"/>
    </source>
</evidence>
<name>A0A179EZP4_METCM</name>
<comment type="caution">
    <text evidence="2">The sequence shown here is derived from an EMBL/GenBank/DDBJ whole genome shotgun (WGS) entry which is preliminary data.</text>
</comment>
<evidence type="ECO:0000313" key="3">
    <source>
        <dbReference type="Proteomes" id="UP000078397"/>
    </source>
</evidence>
<proteinExistence type="predicted"/>
<dbReference type="AlphaFoldDB" id="A0A179EZP4"/>
<sequence>MSGTSVRRTCQEPAGEKRTQQMLDSRCLIADGDIEVHVQNIARVRWPILPRYAAQKREVLWEWNMQAGTRVRGEPD</sequence>